<keyword evidence="7" id="KW-0812">Transmembrane</keyword>
<dbReference type="InterPro" id="IPR050226">
    <property type="entry name" value="NagZ_Beta-hexosaminidase"/>
</dbReference>
<dbReference type="GO" id="GO:0004563">
    <property type="term" value="F:beta-N-acetylhexosaminidase activity"/>
    <property type="evidence" value="ECO:0007669"/>
    <property type="project" value="UniProtKB-EC"/>
</dbReference>
<dbReference type="InterPro" id="IPR036962">
    <property type="entry name" value="Glyco_hydro_3_N_sf"/>
</dbReference>
<keyword evidence="4" id="KW-0378">Hydrolase</keyword>
<dbReference type="Pfam" id="PF00933">
    <property type="entry name" value="Glyco_hydro_3"/>
    <property type="match status" value="1"/>
</dbReference>
<dbReference type="AlphaFoldDB" id="A0A8J3MRR6"/>
<dbReference type="Gene3D" id="3.20.20.300">
    <property type="entry name" value="Glycoside hydrolase, family 3, N-terminal domain"/>
    <property type="match status" value="1"/>
</dbReference>
<evidence type="ECO:0000313" key="10">
    <source>
        <dbReference type="Proteomes" id="UP000612362"/>
    </source>
</evidence>
<name>A0A8J3MRR6_9CHLR</name>
<dbReference type="RefSeq" id="WP_220193507.1">
    <property type="nucleotide sequence ID" value="NZ_BNJF01000001.1"/>
</dbReference>
<evidence type="ECO:0000256" key="3">
    <source>
        <dbReference type="ARBA" id="ARBA00012663"/>
    </source>
</evidence>
<dbReference type="PANTHER" id="PTHR30480:SF13">
    <property type="entry name" value="BETA-HEXOSAMINIDASE"/>
    <property type="match status" value="1"/>
</dbReference>
<feature type="region of interest" description="Disordered" evidence="6">
    <location>
        <begin position="110"/>
        <end position="160"/>
    </location>
</feature>
<keyword evidence="10" id="KW-1185">Reference proteome</keyword>
<evidence type="ECO:0000313" key="9">
    <source>
        <dbReference type="EMBL" id="GHO44081.1"/>
    </source>
</evidence>
<evidence type="ECO:0000256" key="1">
    <source>
        <dbReference type="ARBA" id="ARBA00001231"/>
    </source>
</evidence>
<feature type="compositionally biased region" description="Polar residues" evidence="6">
    <location>
        <begin position="124"/>
        <end position="136"/>
    </location>
</feature>
<comment type="similarity">
    <text evidence="2">Belongs to the glycosyl hydrolase 3 family.</text>
</comment>
<feature type="compositionally biased region" description="Low complexity" evidence="6">
    <location>
        <begin position="149"/>
        <end position="160"/>
    </location>
</feature>
<dbReference type="EC" id="3.2.1.52" evidence="3"/>
<evidence type="ECO:0000256" key="6">
    <source>
        <dbReference type="SAM" id="MobiDB-lite"/>
    </source>
</evidence>
<feature type="compositionally biased region" description="Basic and acidic residues" evidence="6">
    <location>
        <begin position="110"/>
        <end position="123"/>
    </location>
</feature>
<organism evidence="9 10">
    <name type="scientific">Ktedonospora formicarum</name>
    <dbReference type="NCBI Taxonomy" id="2778364"/>
    <lineage>
        <taxon>Bacteria</taxon>
        <taxon>Bacillati</taxon>
        <taxon>Chloroflexota</taxon>
        <taxon>Ktedonobacteria</taxon>
        <taxon>Ktedonobacterales</taxon>
        <taxon>Ktedonobacteraceae</taxon>
        <taxon>Ktedonospora</taxon>
    </lineage>
</organism>
<accession>A0A8J3MRR6</accession>
<feature type="compositionally biased region" description="Polar residues" evidence="6">
    <location>
        <begin position="183"/>
        <end position="194"/>
    </location>
</feature>
<dbReference type="SUPFAM" id="SSF51445">
    <property type="entry name" value="(Trans)glycosidases"/>
    <property type="match status" value="1"/>
</dbReference>
<comment type="caution">
    <text evidence="9">The sequence shown here is derived from an EMBL/GenBank/DDBJ whole genome shotgun (WGS) entry which is preliminary data.</text>
</comment>
<feature type="transmembrane region" description="Helical" evidence="7">
    <location>
        <begin position="262"/>
        <end position="282"/>
    </location>
</feature>
<reference evidence="9" key="1">
    <citation type="submission" date="2020-10" db="EMBL/GenBank/DDBJ databases">
        <title>Taxonomic study of unclassified bacteria belonging to the class Ktedonobacteria.</title>
        <authorList>
            <person name="Yabe S."/>
            <person name="Wang C.M."/>
            <person name="Zheng Y."/>
            <person name="Sakai Y."/>
            <person name="Cavaletti L."/>
            <person name="Monciardini P."/>
            <person name="Donadio S."/>
        </authorList>
    </citation>
    <scope>NUCLEOTIDE SEQUENCE</scope>
    <source>
        <strain evidence="9">SOSP1-1</strain>
    </source>
</reference>
<keyword evidence="7" id="KW-0472">Membrane</keyword>
<feature type="region of interest" description="Disordered" evidence="6">
    <location>
        <begin position="183"/>
        <end position="251"/>
    </location>
</feature>
<feature type="region of interest" description="Disordered" evidence="6">
    <location>
        <begin position="1"/>
        <end position="92"/>
    </location>
</feature>
<dbReference type="EMBL" id="BNJF01000001">
    <property type="protein sequence ID" value="GHO44081.1"/>
    <property type="molecule type" value="Genomic_DNA"/>
</dbReference>
<comment type="catalytic activity">
    <reaction evidence="1">
        <text>Hydrolysis of terminal non-reducing N-acetyl-D-hexosamine residues in N-acetyl-beta-D-hexosaminides.</text>
        <dbReference type="EC" id="3.2.1.52"/>
    </reaction>
</comment>
<dbReference type="PANTHER" id="PTHR30480">
    <property type="entry name" value="BETA-HEXOSAMINIDASE-RELATED"/>
    <property type="match status" value="1"/>
</dbReference>
<evidence type="ECO:0000256" key="4">
    <source>
        <dbReference type="ARBA" id="ARBA00022801"/>
    </source>
</evidence>
<feature type="compositionally biased region" description="Polar residues" evidence="6">
    <location>
        <begin position="21"/>
        <end position="36"/>
    </location>
</feature>
<dbReference type="InterPro" id="IPR017853">
    <property type="entry name" value="GH"/>
</dbReference>
<gene>
    <name evidence="9" type="ORF">KSX_22440</name>
</gene>
<evidence type="ECO:0000256" key="7">
    <source>
        <dbReference type="SAM" id="Phobius"/>
    </source>
</evidence>
<keyword evidence="5" id="KW-0326">Glycosidase</keyword>
<evidence type="ECO:0000256" key="5">
    <source>
        <dbReference type="ARBA" id="ARBA00023295"/>
    </source>
</evidence>
<keyword evidence="7" id="KW-1133">Transmembrane helix</keyword>
<dbReference type="Proteomes" id="UP000612362">
    <property type="component" value="Unassembled WGS sequence"/>
</dbReference>
<dbReference type="InterPro" id="IPR001764">
    <property type="entry name" value="Glyco_hydro_3_N"/>
</dbReference>
<dbReference type="GO" id="GO:0009254">
    <property type="term" value="P:peptidoglycan turnover"/>
    <property type="evidence" value="ECO:0007669"/>
    <property type="project" value="TreeGrafter"/>
</dbReference>
<sequence length="673" mass="73178">MSSKQQDSHLEETGKRASLPSRATSNKASFSSQSGARSDAAPSSPTSSDDEGEIPTVPRLRANKPKTDVQQESASDAPPPGSDNWFTSQLPTGFLLEGAEDLPSELWLKLPDESNPKLTKQDRASSSVKPNNTSEQQLDEDQSAPTPKPLIDPSIDLTDPLLTLDQPLFPLTVQISGKLKAVSTTQEHTRSPQNKEPVLATSEPMPPSQNEEPVLATPEPTLPSQSEEPTSKPRTSNKQSGIKSQPTPRQVLKLSRRASRTYLLVAVILALLVILGGGTLTLTRLFTGDSNTSGTTPIFVQSSLSSKQIDELRHLSTRMNYKQLAGLHIARMSLDEEIGQLIMVEYNDTYYSNDIKSMIKDLHAGGVIMYEFQMQTAPQTKQDIDQMEHDAKVPLLISTDEEGGIVERLNNIYPPRPSALDIYNTGNPQEAEREGKQVALDLLALGINANLAPSVDVALVNGPGQTTRTFGYSADSVIKFAGPYIKAMQQQGVIATIKHFPGLGASTIDPHDGLPVITRTKEQLYQTELAPFKHFIQSKDKLENPGIVMPTDILMTAIDSVYPAELSHIFMTDILRKEFGYDGVALTDALYMKGVTINGTPVNMSQAAVMALQAGNDMLLGPTGYAQTLDMINAIKEALKDGRLSKARLDEAATRIIALKMQAHLMPATPPQN</sequence>
<feature type="domain" description="Glycoside hydrolase family 3 N-terminal" evidence="8">
    <location>
        <begin position="334"/>
        <end position="658"/>
    </location>
</feature>
<evidence type="ECO:0000256" key="2">
    <source>
        <dbReference type="ARBA" id="ARBA00005336"/>
    </source>
</evidence>
<evidence type="ECO:0000259" key="8">
    <source>
        <dbReference type="Pfam" id="PF00933"/>
    </source>
</evidence>
<protein>
    <recommendedName>
        <fullName evidence="3">beta-N-acetylhexosaminidase</fullName>
        <ecNumber evidence="3">3.2.1.52</ecNumber>
    </recommendedName>
</protein>
<proteinExistence type="inferred from homology"/>
<feature type="compositionally biased region" description="Low complexity" evidence="6">
    <location>
        <begin position="38"/>
        <end position="47"/>
    </location>
</feature>
<dbReference type="GO" id="GO:0005975">
    <property type="term" value="P:carbohydrate metabolic process"/>
    <property type="evidence" value="ECO:0007669"/>
    <property type="project" value="InterPro"/>
</dbReference>
<feature type="compositionally biased region" description="Basic and acidic residues" evidence="6">
    <location>
        <begin position="1"/>
        <end position="15"/>
    </location>
</feature>
<feature type="compositionally biased region" description="Polar residues" evidence="6">
    <location>
        <begin position="222"/>
        <end position="248"/>
    </location>
</feature>